<protein>
    <submittedName>
        <fullName evidence="1">Uncharacterized protein</fullName>
    </submittedName>
</protein>
<name>A0A6A5XQH7_9PLEO</name>
<evidence type="ECO:0000313" key="2">
    <source>
        <dbReference type="Proteomes" id="UP000799778"/>
    </source>
</evidence>
<dbReference type="AlphaFoldDB" id="A0A6A5XQH7"/>
<evidence type="ECO:0000313" key="1">
    <source>
        <dbReference type="EMBL" id="KAF2015087.1"/>
    </source>
</evidence>
<proteinExistence type="predicted"/>
<gene>
    <name evidence="1" type="ORF">BU24DRAFT_228077</name>
</gene>
<accession>A0A6A5XQH7</accession>
<organism evidence="1 2">
    <name type="scientific">Aaosphaeria arxii CBS 175.79</name>
    <dbReference type="NCBI Taxonomy" id="1450172"/>
    <lineage>
        <taxon>Eukaryota</taxon>
        <taxon>Fungi</taxon>
        <taxon>Dikarya</taxon>
        <taxon>Ascomycota</taxon>
        <taxon>Pezizomycotina</taxon>
        <taxon>Dothideomycetes</taxon>
        <taxon>Pleosporomycetidae</taxon>
        <taxon>Pleosporales</taxon>
        <taxon>Pleosporales incertae sedis</taxon>
        <taxon>Aaosphaeria</taxon>
    </lineage>
</organism>
<reference evidence="1" key="1">
    <citation type="journal article" date="2020" name="Stud. Mycol.">
        <title>101 Dothideomycetes genomes: a test case for predicting lifestyles and emergence of pathogens.</title>
        <authorList>
            <person name="Haridas S."/>
            <person name="Albert R."/>
            <person name="Binder M."/>
            <person name="Bloem J."/>
            <person name="Labutti K."/>
            <person name="Salamov A."/>
            <person name="Andreopoulos B."/>
            <person name="Baker S."/>
            <person name="Barry K."/>
            <person name="Bills G."/>
            <person name="Bluhm B."/>
            <person name="Cannon C."/>
            <person name="Castanera R."/>
            <person name="Culley D."/>
            <person name="Daum C."/>
            <person name="Ezra D."/>
            <person name="Gonzalez J."/>
            <person name="Henrissat B."/>
            <person name="Kuo A."/>
            <person name="Liang C."/>
            <person name="Lipzen A."/>
            <person name="Lutzoni F."/>
            <person name="Magnuson J."/>
            <person name="Mondo S."/>
            <person name="Nolan M."/>
            <person name="Ohm R."/>
            <person name="Pangilinan J."/>
            <person name="Park H.-J."/>
            <person name="Ramirez L."/>
            <person name="Alfaro M."/>
            <person name="Sun H."/>
            <person name="Tritt A."/>
            <person name="Yoshinaga Y."/>
            <person name="Zwiers L.-H."/>
            <person name="Turgeon B."/>
            <person name="Goodwin S."/>
            <person name="Spatafora J."/>
            <person name="Crous P."/>
            <person name="Grigoriev I."/>
        </authorList>
    </citation>
    <scope>NUCLEOTIDE SEQUENCE</scope>
    <source>
        <strain evidence="1">CBS 175.79</strain>
    </source>
</reference>
<dbReference type="EMBL" id="ML978070">
    <property type="protein sequence ID" value="KAF2015087.1"/>
    <property type="molecule type" value="Genomic_DNA"/>
</dbReference>
<keyword evidence="2" id="KW-1185">Reference proteome</keyword>
<sequence>MTPKPNRTPILAILVFLAILTFFYHVLPTLVTTTDYITTSLVTTFRSQSIVHAPSPCTEEVGRGLCCDLHLGAQPCIDECRKEHTDRETFELTREYELCENQCLSVYQTACAQDASIKDNAPPSRLTKRSTSQ</sequence>
<dbReference type="OrthoDB" id="3790043at2759"/>
<dbReference type="RefSeq" id="XP_033383426.1">
    <property type="nucleotide sequence ID" value="XM_033522133.1"/>
</dbReference>
<dbReference type="Proteomes" id="UP000799778">
    <property type="component" value="Unassembled WGS sequence"/>
</dbReference>
<dbReference type="GeneID" id="54279530"/>